<organism evidence="1 2">
    <name type="scientific">Polyplax serrata</name>
    <name type="common">Common mouse louse</name>
    <dbReference type="NCBI Taxonomy" id="468196"/>
    <lineage>
        <taxon>Eukaryota</taxon>
        <taxon>Metazoa</taxon>
        <taxon>Ecdysozoa</taxon>
        <taxon>Arthropoda</taxon>
        <taxon>Hexapoda</taxon>
        <taxon>Insecta</taxon>
        <taxon>Pterygota</taxon>
        <taxon>Neoptera</taxon>
        <taxon>Paraneoptera</taxon>
        <taxon>Psocodea</taxon>
        <taxon>Troctomorpha</taxon>
        <taxon>Phthiraptera</taxon>
        <taxon>Anoplura</taxon>
        <taxon>Polyplacidae</taxon>
        <taxon>Polyplax</taxon>
    </lineage>
</organism>
<reference evidence="1 2" key="1">
    <citation type="submission" date="2023-09" db="EMBL/GenBank/DDBJ databases">
        <title>Genomes of two closely related lineages of the louse Polyplax serrata with different host specificities.</title>
        <authorList>
            <person name="Martinu J."/>
            <person name="Tarabai H."/>
            <person name="Stefka J."/>
            <person name="Hypsa V."/>
        </authorList>
    </citation>
    <scope>NUCLEOTIDE SEQUENCE [LARGE SCALE GENOMIC DNA]</scope>
    <source>
        <strain evidence="1">98ZLc_SE</strain>
    </source>
</reference>
<dbReference type="EMBL" id="JAWJWF010000001">
    <property type="protein sequence ID" value="KAK6641139.1"/>
    <property type="molecule type" value="Genomic_DNA"/>
</dbReference>
<comment type="caution">
    <text evidence="1">The sequence shown here is derived from an EMBL/GenBank/DDBJ whole genome shotgun (WGS) entry which is preliminary data.</text>
</comment>
<dbReference type="Proteomes" id="UP001359485">
    <property type="component" value="Unassembled WGS sequence"/>
</dbReference>
<keyword evidence="2" id="KW-1185">Reference proteome</keyword>
<sequence>MGVCVCVRVRASVMVSENDEKPRENNNSYVESSFRIRKSTVTKGENERRQDFSDDIVFVGMMWSFPFTFVRLNNTRERDENNKALR</sequence>
<protein>
    <submittedName>
        <fullName evidence="1">Uncharacterized protein</fullName>
    </submittedName>
</protein>
<name>A0ABR1BGG8_POLSC</name>
<evidence type="ECO:0000313" key="1">
    <source>
        <dbReference type="EMBL" id="KAK6641139.1"/>
    </source>
</evidence>
<proteinExistence type="predicted"/>
<gene>
    <name evidence="1" type="ORF">RUM44_012848</name>
</gene>
<evidence type="ECO:0000313" key="2">
    <source>
        <dbReference type="Proteomes" id="UP001359485"/>
    </source>
</evidence>
<accession>A0ABR1BGG8</accession>